<dbReference type="Gene3D" id="2.40.128.20">
    <property type="match status" value="1"/>
</dbReference>
<dbReference type="InterPro" id="IPR002970">
    <property type="entry name" value="Tick_his-bd"/>
</dbReference>
<organism evidence="2">
    <name type="scientific">Rhipicephalus zambeziensis</name>
    <dbReference type="NCBI Taxonomy" id="60191"/>
    <lineage>
        <taxon>Eukaryota</taxon>
        <taxon>Metazoa</taxon>
        <taxon>Ecdysozoa</taxon>
        <taxon>Arthropoda</taxon>
        <taxon>Chelicerata</taxon>
        <taxon>Arachnida</taxon>
        <taxon>Acari</taxon>
        <taxon>Parasitiformes</taxon>
        <taxon>Ixodida</taxon>
        <taxon>Ixodoidea</taxon>
        <taxon>Ixodidae</taxon>
        <taxon>Rhipicephalinae</taxon>
        <taxon>Rhipicephalus</taxon>
        <taxon>Rhipicephalus</taxon>
    </lineage>
</organism>
<dbReference type="SUPFAM" id="SSF50814">
    <property type="entry name" value="Lipocalins"/>
    <property type="match status" value="1"/>
</dbReference>
<dbReference type="GO" id="GO:0030682">
    <property type="term" value="P:symbiont-mediated perturbation of host defenses"/>
    <property type="evidence" value="ECO:0007669"/>
    <property type="project" value="InterPro"/>
</dbReference>
<name>A0A224YDE1_9ACAR</name>
<dbReference type="AlphaFoldDB" id="A0A224YDE1"/>
<evidence type="ECO:0000256" key="1">
    <source>
        <dbReference type="SAM" id="SignalP"/>
    </source>
</evidence>
<protein>
    <submittedName>
        <fullName evidence="2">Lipocalin</fullName>
    </submittedName>
</protein>
<evidence type="ECO:0000313" key="2">
    <source>
        <dbReference type="EMBL" id="MAA14955.1"/>
    </source>
</evidence>
<dbReference type="Pfam" id="PF02098">
    <property type="entry name" value="His_binding"/>
    <property type="match status" value="1"/>
</dbReference>
<proteinExistence type="predicted"/>
<accession>A0A224YDE1</accession>
<reference evidence="2" key="1">
    <citation type="journal article" date="2017" name="Parasit. Vectors">
        <title>Sialotranscriptomics of Rhipicephalus zambeziensis reveals intricate expression profiles of secretory proteins and suggests tight temporal transcriptional regulation during blood-feeding.</title>
        <authorList>
            <person name="de Castro M.H."/>
            <person name="de Klerk D."/>
            <person name="Pienaar R."/>
            <person name="Rees D.J.G."/>
            <person name="Mans B.J."/>
        </authorList>
    </citation>
    <scope>NUCLEOTIDE SEQUENCE</scope>
    <source>
        <tissue evidence="2">Salivary glands</tissue>
    </source>
</reference>
<sequence>MLTIFVVFALVFSVFSKEDTNTTIPSSTTRRIKTLDGWEFLQPHEQVDMERRNFNFSGNTSVVCFSGITTESKHAKHTITQNLRFKNNVTTQWHNFTQTYTFYNDSLGYNIMNSTSGSVYPSVSLKFLVIGYKCAVVKVNFGHDIDSGMPEDEGKSSNMAQKHPTCAILVKHREISEGHPYCLRAFARLCVTEKVYHVYDEKECNKTTRKTPHC</sequence>
<dbReference type="InterPro" id="IPR012674">
    <property type="entry name" value="Calycin"/>
</dbReference>
<feature type="signal peptide" evidence="1">
    <location>
        <begin position="1"/>
        <end position="16"/>
    </location>
</feature>
<keyword evidence="1" id="KW-0732">Signal</keyword>
<dbReference type="EMBL" id="GFPF01003809">
    <property type="protein sequence ID" value="MAA14955.1"/>
    <property type="molecule type" value="Transcribed_RNA"/>
</dbReference>
<feature type="chain" id="PRO_5012375234" evidence="1">
    <location>
        <begin position="17"/>
        <end position="214"/>
    </location>
</feature>
<dbReference type="GO" id="GO:0043176">
    <property type="term" value="F:amine binding"/>
    <property type="evidence" value="ECO:0007669"/>
    <property type="project" value="InterPro"/>
</dbReference>